<sequence length="259" mass="27092">MMSRRRNQMGLLVLAGVPVLLAVATKLSGGGGEHGGGADFISQVTQNGLFVPLASLTLELTLFLPMALAMVSGDAIAGEAHQGTLRYLLTVPVSRVRLLAVKYLALVFGAFVAVTVVLAAGLIAGTLLFGARPMITLSGTTIGVGAGLWRLAIAGLYVVAGLCALAAIGLFVSTLTEQPIAVTVAVMVVTSAMWIADQIPQLSFLHGWLLVDRWPAFADLIRQPPVWDSIVQGLLVDGAYAVVFLLLAWARFAGKDITS</sequence>
<feature type="transmembrane region" description="Helical" evidence="1">
    <location>
        <begin position="179"/>
        <end position="196"/>
    </location>
</feature>
<evidence type="ECO:0000313" key="3">
    <source>
        <dbReference type="Proteomes" id="UP000744769"/>
    </source>
</evidence>
<keyword evidence="1" id="KW-1133">Transmembrane helix</keyword>
<reference evidence="2" key="1">
    <citation type="submission" date="2020-03" db="EMBL/GenBank/DDBJ databases">
        <title>Draft sequencing of Calidifontibacter sp. DB0510.</title>
        <authorList>
            <person name="Kim D.-U."/>
        </authorList>
    </citation>
    <scope>NUCLEOTIDE SEQUENCE</scope>
    <source>
        <strain evidence="2">DB0510</strain>
    </source>
</reference>
<dbReference type="Pfam" id="PF12679">
    <property type="entry name" value="ABC2_membrane_2"/>
    <property type="match status" value="1"/>
</dbReference>
<dbReference type="EMBL" id="JAAOIV010000013">
    <property type="protein sequence ID" value="NHN57146.1"/>
    <property type="molecule type" value="Genomic_DNA"/>
</dbReference>
<dbReference type="Proteomes" id="UP000744769">
    <property type="component" value="Unassembled WGS sequence"/>
</dbReference>
<name>A0A967B972_9MICO</name>
<feature type="transmembrane region" description="Helical" evidence="1">
    <location>
        <begin position="149"/>
        <end position="172"/>
    </location>
</feature>
<evidence type="ECO:0000256" key="1">
    <source>
        <dbReference type="SAM" id="Phobius"/>
    </source>
</evidence>
<feature type="transmembrane region" description="Helical" evidence="1">
    <location>
        <begin position="48"/>
        <end position="71"/>
    </location>
</feature>
<comment type="caution">
    <text evidence="2">The sequence shown here is derived from an EMBL/GenBank/DDBJ whole genome shotgun (WGS) entry which is preliminary data.</text>
</comment>
<feature type="transmembrane region" description="Helical" evidence="1">
    <location>
        <begin position="230"/>
        <end position="250"/>
    </location>
</feature>
<evidence type="ECO:0000313" key="2">
    <source>
        <dbReference type="EMBL" id="NHN57146.1"/>
    </source>
</evidence>
<accession>A0A967B972</accession>
<protein>
    <submittedName>
        <fullName evidence="2">ABC transporter permease subunit</fullName>
    </submittedName>
</protein>
<gene>
    <name evidence="2" type="ORF">G9U51_15350</name>
</gene>
<dbReference type="AlphaFoldDB" id="A0A967B972"/>
<feature type="transmembrane region" description="Helical" evidence="1">
    <location>
        <begin position="103"/>
        <end position="129"/>
    </location>
</feature>
<keyword evidence="1" id="KW-0812">Transmembrane</keyword>
<proteinExistence type="predicted"/>
<dbReference type="PANTHER" id="PTHR37305:SF1">
    <property type="entry name" value="MEMBRANE PROTEIN"/>
    <property type="match status" value="1"/>
</dbReference>
<dbReference type="PANTHER" id="PTHR37305">
    <property type="entry name" value="INTEGRAL MEMBRANE PROTEIN-RELATED"/>
    <property type="match status" value="1"/>
</dbReference>
<keyword evidence="3" id="KW-1185">Reference proteome</keyword>
<organism evidence="2 3">
    <name type="scientific">Metallococcus carri</name>
    <dbReference type="NCBI Taxonomy" id="1656884"/>
    <lineage>
        <taxon>Bacteria</taxon>
        <taxon>Bacillati</taxon>
        <taxon>Actinomycetota</taxon>
        <taxon>Actinomycetes</taxon>
        <taxon>Micrococcales</taxon>
        <taxon>Dermacoccaceae</taxon>
        <taxon>Metallococcus</taxon>
    </lineage>
</organism>
<keyword evidence="1" id="KW-0472">Membrane</keyword>